<keyword evidence="1" id="KW-0472">Membrane</keyword>
<keyword evidence="3" id="KW-1185">Reference proteome</keyword>
<feature type="transmembrane region" description="Helical" evidence="1">
    <location>
        <begin position="20"/>
        <end position="40"/>
    </location>
</feature>
<dbReference type="RefSeq" id="WP_134533881.1">
    <property type="nucleotide sequence ID" value="NZ_SOFG01000011.1"/>
</dbReference>
<proteinExistence type="predicted"/>
<evidence type="ECO:0000313" key="2">
    <source>
        <dbReference type="EMBL" id="TFB86897.1"/>
    </source>
</evidence>
<name>A0ABY2IE23_9MICO</name>
<sequence>MKDSETLGRQARRVIRTPVYAAIGIVIGVLSVVALVLYWIAPIPALMPIVSTVVPVAVIAYLAVVFTIAARTKEEH</sequence>
<gene>
    <name evidence="2" type="ORF">E3O44_06945</name>
</gene>
<accession>A0ABY2IE23</accession>
<evidence type="ECO:0000256" key="1">
    <source>
        <dbReference type="SAM" id="Phobius"/>
    </source>
</evidence>
<organism evidence="2 3">
    <name type="scientific">Cryobacterium algoricola</name>
    <dbReference type="NCBI Taxonomy" id="1259183"/>
    <lineage>
        <taxon>Bacteria</taxon>
        <taxon>Bacillati</taxon>
        <taxon>Actinomycetota</taxon>
        <taxon>Actinomycetes</taxon>
        <taxon>Micrococcales</taxon>
        <taxon>Microbacteriaceae</taxon>
        <taxon>Cryobacterium</taxon>
    </lineage>
</organism>
<feature type="transmembrane region" description="Helical" evidence="1">
    <location>
        <begin position="46"/>
        <end position="70"/>
    </location>
</feature>
<evidence type="ECO:0000313" key="3">
    <source>
        <dbReference type="Proteomes" id="UP000297608"/>
    </source>
</evidence>
<protein>
    <submittedName>
        <fullName evidence="2">Uncharacterized protein</fullName>
    </submittedName>
</protein>
<dbReference type="Proteomes" id="UP000297608">
    <property type="component" value="Unassembled WGS sequence"/>
</dbReference>
<reference evidence="2 3" key="1">
    <citation type="submission" date="2019-03" db="EMBL/GenBank/DDBJ databases">
        <title>Genomics of glacier-inhabiting Cryobacterium strains.</title>
        <authorList>
            <person name="Liu Q."/>
            <person name="Xin Y.-H."/>
        </authorList>
    </citation>
    <scope>NUCLEOTIDE SEQUENCE [LARGE SCALE GENOMIC DNA]</scope>
    <source>
        <strain evidence="2 3">MDB2-B</strain>
    </source>
</reference>
<comment type="caution">
    <text evidence="2">The sequence shown here is derived from an EMBL/GenBank/DDBJ whole genome shotgun (WGS) entry which is preliminary data.</text>
</comment>
<dbReference type="EMBL" id="SOFG01000011">
    <property type="protein sequence ID" value="TFB86897.1"/>
    <property type="molecule type" value="Genomic_DNA"/>
</dbReference>
<keyword evidence="1" id="KW-0812">Transmembrane</keyword>
<keyword evidence="1" id="KW-1133">Transmembrane helix</keyword>